<dbReference type="EMBL" id="QXGL01000003">
    <property type="protein sequence ID" value="RSX53255.1"/>
    <property type="molecule type" value="Genomic_DNA"/>
</dbReference>
<dbReference type="Proteomes" id="UP000287533">
    <property type="component" value="Unassembled WGS sequence"/>
</dbReference>
<dbReference type="AlphaFoldDB" id="A0A430FK21"/>
<sequence>MTHKRAINEQLQRLLRLQGVCDRPLMSYAIIYWYL</sequence>
<name>A0A430FK21_9BIFI</name>
<comment type="caution">
    <text evidence="1">The sequence shown here is derived from an EMBL/GenBank/DDBJ whole genome shotgun (WGS) entry which is preliminary data.</text>
</comment>
<protein>
    <submittedName>
        <fullName evidence="1">Uncharacterized protein</fullName>
    </submittedName>
</protein>
<gene>
    <name evidence="1" type="ORF">D2E25_1228</name>
</gene>
<keyword evidence="2" id="KW-1185">Reference proteome</keyword>
<proteinExistence type="predicted"/>
<reference evidence="1 2" key="1">
    <citation type="submission" date="2018-09" db="EMBL/GenBank/DDBJ databases">
        <title>Characterization of the phylogenetic diversity of five novel species belonging to the genus Bifidobacterium.</title>
        <authorList>
            <person name="Lugli G.A."/>
            <person name="Duranti S."/>
            <person name="Milani C."/>
        </authorList>
    </citation>
    <scope>NUCLEOTIDE SEQUENCE [LARGE SCALE GENOMIC DNA]</scope>
    <source>
        <strain evidence="1 2">2034B</strain>
    </source>
</reference>
<accession>A0A430FK21</accession>
<evidence type="ECO:0000313" key="1">
    <source>
        <dbReference type="EMBL" id="RSX53255.1"/>
    </source>
</evidence>
<organism evidence="1 2">
    <name type="scientific">Bifidobacterium goeldii</name>
    <dbReference type="NCBI Taxonomy" id="2306975"/>
    <lineage>
        <taxon>Bacteria</taxon>
        <taxon>Bacillati</taxon>
        <taxon>Actinomycetota</taxon>
        <taxon>Actinomycetes</taxon>
        <taxon>Bifidobacteriales</taxon>
        <taxon>Bifidobacteriaceae</taxon>
        <taxon>Bifidobacterium</taxon>
    </lineage>
</organism>
<evidence type="ECO:0000313" key="2">
    <source>
        <dbReference type="Proteomes" id="UP000287533"/>
    </source>
</evidence>